<keyword evidence="1" id="KW-0862">Zinc</keyword>
<feature type="transmembrane region" description="Helical" evidence="2">
    <location>
        <begin position="97"/>
        <end position="121"/>
    </location>
</feature>
<evidence type="ECO:0000256" key="1">
    <source>
        <dbReference type="PROSITE-ProRule" id="PRU00024"/>
    </source>
</evidence>
<dbReference type="InterPro" id="IPR000315">
    <property type="entry name" value="Znf_B-box"/>
</dbReference>
<dbReference type="Proteomes" id="UP000828390">
    <property type="component" value="Unassembled WGS sequence"/>
</dbReference>
<reference evidence="4" key="1">
    <citation type="journal article" date="2019" name="bioRxiv">
        <title>The Genome of the Zebra Mussel, Dreissena polymorpha: A Resource for Invasive Species Research.</title>
        <authorList>
            <person name="McCartney M.A."/>
            <person name="Auch B."/>
            <person name="Kono T."/>
            <person name="Mallez S."/>
            <person name="Zhang Y."/>
            <person name="Obille A."/>
            <person name="Becker A."/>
            <person name="Abrahante J.E."/>
            <person name="Garbe J."/>
            <person name="Badalamenti J.P."/>
            <person name="Herman A."/>
            <person name="Mangelson H."/>
            <person name="Liachko I."/>
            <person name="Sullivan S."/>
            <person name="Sone E.D."/>
            <person name="Koren S."/>
            <person name="Silverstein K.A.T."/>
            <person name="Beckman K.B."/>
            <person name="Gohl D.M."/>
        </authorList>
    </citation>
    <scope>NUCLEOTIDE SEQUENCE</scope>
    <source>
        <strain evidence="4">Duluth1</strain>
        <tissue evidence="4">Whole animal</tissue>
    </source>
</reference>
<dbReference type="EMBL" id="JAIWYP010000015">
    <property type="protein sequence ID" value="KAH3701942.1"/>
    <property type="molecule type" value="Genomic_DNA"/>
</dbReference>
<dbReference type="PROSITE" id="PS50119">
    <property type="entry name" value="ZF_BBOX"/>
    <property type="match status" value="1"/>
</dbReference>
<keyword evidence="1" id="KW-0863">Zinc-finger</keyword>
<evidence type="ECO:0000259" key="3">
    <source>
        <dbReference type="PROSITE" id="PS50119"/>
    </source>
</evidence>
<accession>A0A9D4BQX5</accession>
<keyword evidence="2" id="KW-0472">Membrane</keyword>
<dbReference type="AlphaFoldDB" id="A0A9D4BQX5"/>
<sequence>MPTFPQSIVEKGSDTVQDFLWSTCEEDELKESADYYCESCVMFYCRKCILLHSQLFKKHCPHGRSDMKKWPVAKKVEDFLLKCDVHKEENLQCFAKTIASCVAIIVSSLITGILFFVSYFVRRNYKEVKLQLLEQYCILIINN</sequence>
<keyword evidence="5" id="KW-1185">Reference proteome</keyword>
<gene>
    <name evidence="4" type="ORF">DPMN_076940</name>
</gene>
<evidence type="ECO:0000313" key="5">
    <source>
        <dbReference type="Proteomes" id="UP000828390"/>
    </source>
</evidence>
<keyword evidence="1" id="KW-0479">Metal-binding</keyword>
<keyword evidence="2" id="KW-0812">Transmembrane</keyword>
<feature type="domain" description="B box-type" evidence="3">
    <location>
        <begin position="24"/>
        <end position="59"/>
    </location>
</feature>
<evidence type="ECO:0000256" key="2">
    <source>
        <dbReference type="SAM" id="Phobius"/>
    </source>
</evidence>
<comment type="caution">
    <text evidence="4">The sequence shown here is derived from an EMBL/GenBank/DDBJ whole genome shotgun (WGS) entry which is preliminary data.</text>
</comment>
<dbReference type="GO" id="GO:0008270">
    <property type="term" value="F:zinc ion binding"/>
    <property type="evidence" value="ECO:0007669"/>
    <property type="project" value="UniProtKB-KW"/>
</dbReference>
<organism evidence="4 5">
    <name type="scientific">Dreissena polymorpha</name>
    <name type="common">Zebra mussel</name>
    <name type="synonym">Mytilus polymorpha</name>
    <dbReference type="NCBI Taxonomy" id="45954"/>
    <lineage>
        <taxon>Eukaryota</taxon>
        <taxon>Metazoa</taxon>
        <taxon>Spiralia</taxon>
        <taxon>Lophotrochozoa</taxon>
        <taxon>Mollusca</taxon>
        <taxon>Bivalvia</taxon>
        <taxon>Autobranchia</taxon>
        <taxon>Heteroconchia</taxon>
        <taxon>Euheterodonta</taxon>
        <taxon>Imparidentia</taxon>
        <taxon>Neoheterodontei</taxon>
        <taxon>Myida</taxon>
        <taxon>Dreissenoidea</taxon>
        <taxon>Dreissenidae</taxon>
        <taxon>Dreissena</taxon>
    </lineage>
</organism>
<proteinExistence type="predicted"/>
<keyword evidence="2" id="KW-1133">Transmembrane helix</keyword>
<evidence type="ECO:0000313" key="4">
    <source>
        <dbReference type="EMBL" id="KAH3701942.1"/>
    </source>
</evidence>
<reference evidence="4" key="2">
    <citation type="submission" date="2020-11" db="EMBL/GenBank/DDBJ databases">
        <authorList>
            <person name="McCartney M.A."/>
            <person name="Auch B."/>
            <person name="Kono T."/>
            <person name="Mallez S."/>
            <person name="Becker A."/>
            <person name="Gohl D.M."/>
            <person name="Silverstein K.A.T."/>
            <person name="Koren S."/>
            <person name="Bechman K.B."/>
            <person name="Herman A."/>
            <person name="Abrahante J.E."/>
            <person name="Garbe J."/>
        </authorList>
    </citation>
    <scope>NUCLEOTIDE SEQUENCE</scope>
    <source>
        <strain evidence="4">Duluth1</strain>
        <tissue evidence="4">Whole animal</tissue>
    </source>
</reference>
<name>A0A9D4BQX5_DREPO</name>
<protein>
    <recommendedName>
        <fullName evidence="3">B box-type domain-containing protein</fullName>
    </recommendedName>
</protein>